<evidence type="ECO:0000256" key="6">
    <source>
        <dbReference type="ARBA" id="ARBA00023136"/>
    </source>
</evidence>
<evidence type="ECO:0000256" key="2">
    <source>
        <dbReference type="ARBA" id="ARBA00006683"/>
    </source>
</evidence>
<evidence type="ECO:0000259" key="9">
    <source>
        <dbReference type="Pfam" id="PF02706"/>
    </source>
</evidence>
<evidence type="ECO:0000313" key="12">
    <source>
        <dbReference type="Proteomes" id="UP000286147"/>
    </source>
</evidence>
<protein>
    <submittedName>
        <fullName evidence="11">Exopolysaccharide biosynthesis protein</fullName>
    </submittedName>
</protein>
<proteinExistence type="inferred from homology"/>
<evidence type="ECO:0000256" key="1">
    <source>
        <dbReference type="ARBA" id="ARBA00004651"/>
    </source>
</evidence>
<feature type="domain" description="Tyrosine-protein kinase G-rich" evidence="10">
    <location>
        <begin position="374"/>
        <end position="450"/>
    </location>
</feature>
<feature type="transmembrane region" description="Helical" evidence="8">
    <location>
        <begin position="26"/>
        <end position="46"/>
    </location>
</feature>
<feature type="transmembrane region" description="Helical" evidence="8">
    <location>
        <begin position="66"/>
        <end position="87"/>
    </location>
</feature>
<evidence type="ECO:0000256" key="7">
    <source>
        <dbReference type="SAM" id="Coils"/>
    </source>
</evidence>
<dbReference type="AlphaFoldDB" id="A0A412CBJ6"/>
<gene>
    <name evidence="11" type="ORF">DWY77_11750</name>
</gene>
<keyword evidence="7" id="KW-0175">Coiled coil</keyword>
<dbReference type="GO" id="GO:0005886">
    <property type="term" value="C:plasma membrane"/>
    <property type="evidence" value="ECO:0007669"/>
    <property type="project" value="UniProtKB-SubCell"/>
</dbReference>
<keyword evidence="4 8" id="KW-0812">Transmembrane</keyword>
<comment type="subcellular location">
    <subcellularLocation>
        <location evidence="1">Cell membrane</location>
        <topology evidence="1">Multi-pass membrane protein</topology>
    </subcellularLocation>
</comment>
<feature type="transmembrane region" description="Helical" evidence="8">
    <location>
        <begin position="431"/>
        <end position="450"/>
    </location>
</feature>
<dbReference type="PANTHER" id="PTHR32309:SF13">
    <property type="entry name" value="FERRIC ENTEROBACTIN TRANSPORT PROTEIN FEPE"/>
    <property type="match status" value="1"/>
</dbReference>
<dbReference type="PANTHER" id="PTHR32309">
    <property type="entry name" value="TYROSINE-PROTEIN KINASE"/>
    <property type="match status" value="1"/>
</dbReference>
<dbReference type="EMBL" id="QRTP01000052">
    <property type="protein sequence ID" value="RGQ76883.1"/>
    <property type="molecule type" value="Genomic_DNA"/>
</dbReference>
<comment type="caution">
    <text evidence="11">The sequence shown here is derived from an EMBL/GenBank/DDBJ whole genome shotgun (WGS) entry which is preliminary data.</text>
</comment>
<comment type="similarity">
    <text evidence="2">Belongs to the CpsC/CapA family.</text>
</comment>
<sequence>MDINNANDNDTIDLKKLFSLMLEKKMIVIAIVVICTIIATIVAFILPKSYQSTTLVRVKSGGSSAMAGYAAMAAGFGIDIGGAGSSGSPESYIELMKSREVLEPIIAELDLPEETKEKMTAAGFAKSNLEITNIKKTELITIAAYGKTPEEAQMISQGVADNFLALMTKLNKEDNSSVLKFLDERIKIAKEEMETAENKLQAYQQEHKIYAPDEQSKAIIANLNNYDTTIAQLQAQSEGDSAKLAGVTSQLEQQNASLLEYNVSDNTNIGNIRESIVNKRVELVGLQQQFTDEHPDVIKAKEELNSLEKSLSDEIAKAVNSQSVTLSPVQSNLLKDKISTEVQISVNNASLEALKAKQAEAQESIATLSADSVEYMRLSREATITGQVYTSLVQNYEQTRIQEAKDSMDIQIIDAADLPKEDMPAKPNKKLIVVIGFVLGIMISFGYTLYNYSRRYGL</sequence>
<keyword evidence="3" id="KW-1003">Cell membrane</keyword>
<accession>A0A412CBJ6</accession>
<feature type="coiled-coil region" evidence="7">
    <location>
        <begin position="179"/>
        <end position="206"/>
    </location>
</feature>
<keyword evidence="5 8" id="KW-1133">Transmembrane helix</keyword>
<dbReference type="Pfam" id="PF13807">
    <property type="entry name" value="GNVR"/>
    <property type="match status" value="1"/>
</dbReference>
<dbReference type="InterPro" id="IPR032807">
    <property type="entry name" value="GNVR"/>
</dbReference>
<reference evidence="11 12" key="1">
    <citation type="submission" date="2018-08" db="EMBL/GenBank/DDBJ databases">
        <title>A genome reference for cultivated species of the human gut microbiota.</title>
        <authorList>
            <person name="Zou Y."/>
            <person name="Xue W."/>
            <person name="Luo G."/>
        </authorList>
    </citation>
    <scope>NUCLEOTIDE SEQUENCE [LARGE SCALE GENOMIC DNA]</scope>
    <source>
        <strain evidence="11 12">AF27-12</strain>
    </source>
</reference>
<dbReference type="GO" id="GO:0004713">
    <property type="term" value="F:protein tyrosine kinase activity"/>
    <property type="evidence" value="ECO:0007669"/>
    <property type="project" value="TreeGrafter"/>
</dbReference>
<dbReference type="InterPro" id="IPR050445">
    <property type="entry name" value="Bact_polysacc_biosynth/exp"/>
</dbReference>
<evidence type="ECO:0000256" key="3">
    <source>
        <dbReference type="ARBA" id="ARBA00022475"/>
    </source>
</evidence>
<dbReference type="Proteomes" id="UP000286147">
    <property type="component" value="Unassembled WGS sequence"/>
</dbReference>
<keyword evidence="6 8" id="KW-0472">Membrane</keyword>
<feature type="domain" description="Polysaccharide chain length determinant N-terminal" evidence="9">
    <location>
        <begin position="10"/>
        <end position="109"/>
    </location>
</feature>
<evidence type="ECO:0000259" key="10">
    <source>
        <dbReference type="Pfam" id="PF13807"/>
    </source>
</evidence>
<evidence type="ECO:0000256" key="5">
    <source>
        <dbReference type="ARBA" id="ARBA00022989"/>
    </source>
</evidence>
<evidence type="ECO:0000313" key="11">
    <source>
        <dbReference type="EMBL" id="RGQ76883.1"/>
    </source>
</evidence>
<dbReference type="InterPro" id="IPR003856">
    <property type="entry name" value="LPS_length_determ_N"/>
</dbReference>
<evidence type="ECO:0000256" key="4">
    <source>
        <dbReference type="ARBA" id="ARBA00022692"/>
    </source>
</evidence>
<evidence type="ECO:0000256" key="8">
    <source>
        <dbReference type="SAM" id="Phobius"/>
    </source>
</evidence>
<dbReference type="RefSeq" id="WP_118036652.1">
    <property type="nucleotide sequence ID" value="NZ_QRTP01000052.1"/>
</dbReference>
<dbReference type="Pfam" id="PF02706">
    <property type="entry name" value="Wzz"/>
    <property type="match status" value="1"/>
</dbReference>
<organism evidence="11 12">
    <name type="scientific">Megamonas rupellensis</name>
    <dbReference type="NCBI Taxonomy" id="491921"/>
    <lineage>
        <taxon>Bacteria</taxon>
        <taxon>Bacillati</taxon>
        <taxon>Bacillota</taxon>
        <taxon>Negativicutes</taxon>
        <taxon>Selenomonadales</taxon>
        <taxon>Selenomonadaceae</taxon>
        <taxon>Megamonas</taxon>
    </lineage>
</organism>
<name>A0A412CBJ6_9FIRM</name>